<evidence type="ECO:0000313" key="1">
    <source>
        <dbReference type="EMBL" id="KAG2294928.1"/>
    </source>
</evidence>
<dbReference type="EMBL" id="JAAMPC010000009">
    <property type="protein sequence ID" value="KAG2294928.1"/>
    <property type="molecule type" value="Genomic_DNA"/>
</dbReference>
<organism evidence="1 2">
    <name type="scientific">Brassica carinata</name>
    <name type="common">Ethiopian mustard</name>
    <name type="synonym">Abyssinian cabbage</name>
    <dbReference type="NCBI Taxonomy" id="52824"/>
    <lineage>
        <taxon>Eukaryota</taxon>
        <taxon>Viridiplantae</taxon>
        <taxon>Streptophyta</taxon>
        <taxon>Embryophyta</taxon>
        <taxon>Tracheophyta</taxon>
        <taxon>Spermatophyta</taxon>
        <taxon>Magnoliopsida</taxon>
        <taxon>eudicotyledons</taxon>
        <taxon>Gunneridae</taxon>
        <taxon>Pentapetalae</taxon>
        <taxon>rosids</taxon>
        <taxon>malvids</taxon>
        <taxon>Brassicales</taxon>
        <taxon>Brassicaceae</taxon>
        <taxon>Brassiceae</taxon>
        <taxon>Brassica</taxon>
    </lineage>
</organism>
<comment type="caution">
    <text evidence="1">The sequence shown here is derived from an EMBL/GenBank/DDBJ whole genome shotgun (WGS) entry which is preliminary data.</text>
</comment>
<sequence>MSKDVSNHTSPSAAPAPAPLARLHPLLFLRVLRSDACCGVGSTAGRDHLPYFTPLSTWTGQTWFNRSGSGISAWINRMMYSPSAVDIRLSLTSLPTTRVQLEYVRRKNHRSILEWGPAMNSLLTREMTSGSSKQCCSICRVLPAVLVIYTHVKDPSNHCTKSTCIALVFGYFPLYPAKFAASTAPMLKAVAGGNVEFPNAGSKCLTPWYKRHNSHCVTDRGCGCPYSNEPMSVAYLDLGLG</sequence>
<dbReference type="Proteomes" id="UP000886595">
    <property type="component" value="Unassembled WGS sequence"/>
</dbReference>
<accession>A0A8X7RVQ7</accession>
<evidence type="ECO:0000313" key="2">
    <source>
        <dbReference type="Proteomes" id="UP000886595"/>
    </source>
</evidence>
<protein>
    <submittedName>
        <fullName evidence="1">Uncharacterized protein</fullName>
    </submittedName>
</protein>
<dbReference type="AlphaFoldDB" id="A0A8X7RVQ7"/>
<proteinExistence type="predicted"/>
<keyword evidence="2" id="KW-1185">Reference proteome</keyword>
<gene>
    <name evidence="1" type="ORF">Bca52824_041597</name>
</gene>
<name>A0A8X7RVQ7_BRACI</name>
<reference evidence="1 2" key="1">
    <citation type="submission" date="2020-02" db="EMBL/GenBank/DDBJ databases">
        <authorList>
            <person name="Ma Q."/>
            <person name="Huang Y."/>
            <person name="Song X."/>
            <person name="Pei D."/>
        </authorList>
    </citation>
    <scope>NUCLEOTIDE SEQUENCE [LARGE SCALE GENOMIC DNA]</scope>
    <source>
        <strain evidence="1">Sxm20200214</strain>
        <tissue evidence="1">Leaf</tissue>
    </source>
</reference>